<gene>
    <name evidence="2" type="ORF">FHS81_000827</name>
</gene>
<name>A0A7W5Z2S4_9HYPH</name>
<evidence type="ECO:0000313" key="3">
    <source>
        <dbReference type="Proteomes" id="UP000537592"/>
    </source>
</evidence>
<comment type="caution">
    <text evidence="2">The sequence shown here is derived from an EMBL/GenBank/DDBJ whole genome shotgun (WGS) entry which is preliminary data.</text>
</comment>
<protein>
    <submittedName>
        <fullName evidence="2">Phage gpG-like protein</fullName>
    </submittedName>
</protein>
<organism evidence="2 3">
    <name type="scientific">Pseudochelatococcus contaminans</name>
    <dbReference type="NCBI Taxonomy" id="1538103"/>
    <lineage>
        <taxon>Bacteria</taxon>
        <taxon>Pseudomonadati</taxon>
        <taxon>Pseudomonadota</taxon>
        <taxon>Alphaproteobacteria</taxon>
        <taxon>Hyphomicrobiales</taxon>
        <taxon>Chelatococcaceae</taxon>
        <taxon>Pseudochelatococcus</taxon>
    </lineage>
</organism>
<feature type="region of interest" description="Disordered" evidence="1">
    <location>
        <begin position="126"/>
        <end position="148"/>
    </location>
</feature>
<keyword evidence="3" id="KW-1185">Reference proteome</keyword>
<feature type="compositionally biased region" description="Basic residues" evidence="1">
    <location>
        <begin position="128"/>
        <end position="137"/>
    </location>
</feature>
<dbReference type="EMBL" id="JACICC010000002">
    <property type="protein sequence ID" value="MBB3808757.1"/>
    <property type="molecule type" value="Genomic_DNA"/>
</dbReference>
<evidence type="ECO:0000256" key="1">
    <source>
        <dbReference type="SAM" id="MobiDB-lite"/>
    </source>
</evidence>
<accession>A0A7W5Z2S4</accession>
<reference evidence="2 3" key="1">
    <citation type="submission" date="2020-08" db="EMBL/GenBank/DDBJ databases">
        <title>Genomic Encyclopedia of Type Strains, Phase IV (KMG-IV): sequencing the most valuable type-strain genomes for metagenomic binning, comparative biology and taxonomic classification.</title>
        <authorList>
            <person name="Goeker M."/>
        </authorList>
    </citation>
    <scope>NUCLEOTIDE SEQUENCE [LARGE SCALE GENOMIC DNA]</scope>
    <source>
        <strain evidence="2 3">DSM 28760</strain>
    </source>
</reference>
<sequence length="166" mass="18172">MSVKIVTDRLQESLKIIRRLTDKQVYVGIPDEKAGRRDGPASNAVIGYVHEFGKPDMNIPARPFLIPGIKSVEDKIAKRMGAGAKKALAGDKEAVTKVLTSVGITAENAVKKVINSGEFAPLSERTLYQRKNRKKAPRTSEKPLIDTGQLRKSITHVIGSKGRGER</sequence>
<dbReference type="AlphaFoldDB" id="A0A7W5Z2S4"/>
<evidence type="ECO:0000313" key="2">
    <source>
        <dbReference type="EMBL" id="MBB3808757.1"/>
    </source>
</evidence>
<dbReference type="Proteomes" id="UP000537592">
    <property type="component" value="Unassembled WGS sequence"/>
</dbReference>
<proteinExistence type="predicted"/>